<dbReference type="Proteomes" id="UP000812966">
    <property type="component" value="Unassembled WGS sequence"/>
</dbReference>
<proteinExistence type="predicted"/>
<feature type="transmembrane region" description="Helical" evidence="1">
    <location>
        <begin position="211"/>
        <end position="232"/>
    </location>
</feature>
<keyword evidence="3" id="KW-1185">Reference proteome</keyword>
<protein>
    <submittedName>
        <fullName evidence="2">Uncharacterized protein</fullName>
    </submittedName>
</protein>
<feature type="transmembrane region" description="Helical" evidence="1">
    <location>
        <begin position="139"/>
        <end position="160"/>
    </location>
</feature>
<feature type="transmembrane region" description="Helical" evidence="1">
    <location>
        <begin position="96"/>
        <end position="114"/>
    </location>
</feature>
<gene>
    <name evidence="2" type="ORF">FFLO_04608</name>
</gene>
<feature type="transmembrane region" description="Helical" evidence="1">
    <location>
        <begin position="434"/>
        <end position="456"/>
    </location>
</feature>
<feature type="transmembrane region" description="Helical" evidence="1">
    <location>
        <begin position="31"/>
        <end position="50"/>
    </location>
</feature>
<dbReference type="AlphaFoldDB" id="A0A8K0JII3"/>
<organism evidence="2 3">
    <name type="scientific">Filobasidium floriforme</name>
    <dbReference type="NCBI Taxonomy" id="5210"/>
    <lineage>
        <taxon>Eukaryota</taxon>
        <taxon>Fungi</taxon>
        <taxon>Dikarya</taxon>
        <taxon>Basidiomycota</taxon>
        <taxon>Agaricomycotina</taxon>
        <taxon>Tremellomycetes</taxon>
        <taxon>Filobasidiales</taxon>
        <taxon>Filobasidiaceae</taxon>
        <taxon>Filobasidium</taxon>
    </lineage>
</organism>
<evidence type="ECO:0000313" key="3">
    <source>
        <dbReference type="Proteomes" id="UP000812966"/>
    </source>
</evidence>
<evidence type="ECO:0000256" key="1">
    <source>
        <dbReference type="SAM" id="Phobius"/>
    </source>
</evidence>
<keyword evidence="1" id="KW-0812">Transmembrane</keyword>
<comment type="caution">
    <text evidence="2">The sequence shown here is derived from an EMBL/GenBank/DDBJ whole genome shotgun (WGS) entry which is preliminary data.</text>
</comment>
<name>A0A8K0JII3_9TREE</name>
<evidence type="ECO:0000313" key="2">
    <source>
        <dbReference type="EMBL" id="KAG7531053.1"/>
    </source>
</evidence>
<accession>A0A8K0JII3</accession>
<feature type="transmembrane region" description="Helical" evidence="1">
    <location>
        <begin position="244"/>
        <end position="264"/>
    </location>
</feature>
<keyword evidence="1" id="KW-1133">Transmembrane helix</keyword>
<dbReference type="EMBL" id="JABELV010000100">
    <property type="protein sequence ID" value="KAG7531053.1"/>
    <property type="molecule type" value="Genomic_DNA"/>
</dbReference>
<keyword evidence="1" id="KW-0472">Membrane</keyword>
<feature type="transmembrane region" description="Helical" evidence="1">
    <location>
        <begin position="392"/>
        <end position="414"/>
    </location>
</feature>
<reference evidence="2" key="1">
    <citation type="submission" date="2020-04" db="EMBL/GenBank/DDBJ databases">
        <title>Analysis of mating type loci in Filobasidium floriforme.</title>
        <authorList>
            <person name="Nowrousian M."/>
        </authorList>
    </citation>
    <scope>NUCLEOTIDE SEQUENCE</scope>
    <source>
        <strain evidence="2">CBS 6242</strain>
    </source>
</reference>
<sequence length="536" mass="60293">METLAGLAPANLFNHIIGVFSKPIIKPDGSLNLVKAALFSCTLSAGASIYSKYRQLAYMKTPAYRPPIDTKTKGSKEPSDSTTRVEQIKHKFRYEILLQGIQLSTSYGMLLGGLDKLWSFASNTAGRLVRSPDSFGGRLISNAVFTFAILHLNFLISAAVHRLYSRLTSEVDDSYKKDRDVLITTFANVWYMKNKEKRERVLKWPGWKKNAVAFGLFGLVVGLPCVALTGLYEWLGPGRVEPMAMSVGLIGISIVTLINGPILWKRIKDKDAYARKSTKDPRKGAIWPTLAEWAEKKELSFDVTEFKSKVRAMIAMSDDHVGSVELVVRPDNWEKEDEETSESWKALEFHSVAYLPETLLICLKEHQLESRDLTYNLALVSRAIVTKGYMKHFYLGQGVGLLSVSFFAILHHFYAKNPSLLLDVFPSLPATSTMHIPLAVSLTMTNYLTEWTNVLFGVERQRERKSILRDDRRVQNLLPNDNSDGWTQVIREEARVFSEQLNGRPVDMDLGTLDGTYTLVSGRLPSETERIAALQS</sequence>